<feature type="region of interest" description="Disordered" evidence="5">
    <location>
        <begin position="1"/>
        <end position="72"/>
    </location>
</feature>
<proteinExistence type="predicted"/>
<evidence type="ECO:0000256" key="1">
    <source>
        <dbReference type="ARBA" id="ARBA00004141"/>
    </source>
</evidence>
<evidence type="ECO:0000256" key="3">
    <source>
        <dbReference type="ARBA" id="ARBA00022989"/>
    </source>
</evidence>
<dbReference type="Pfam" id="PF05154">
    <property type="entry name" value="TM2"/>
    <property type="match status" value="1"/>
</dbReference>
<dbReference type="PRINTS" id="PR01217">
    <property type="entry name" value="PRICHEXTENSN"/>
</dbReference>
<sequence>MTQGPEDPHVPPPYGEPTPPSGETPPPPPPPAEQPAPTPPPYGQAPPPQPGYAPPQPGYPQPQPGYAQPGYPAAAYGASAQAPYGVDPKTGMPFSDKSKLVAGLLQIFLGGFGVGRFYLGDNKTAVWQIVVTVLTCGIGSIWGLIDGIMILATDSKDINGLPLRNS</sequence>
<keyword evidence="2 6" id="KW-0812">Transmembrane</keyword>
<reference evidence="9" key="1">
    <citation type="journal article" date="2019" name="Int. J. Syst. Evol. Microbiol.">
        <title>The Global Catalogue of Microorganisms (GCM) 10K type strain sequencing project: providing services to taxonomists for standard genome sequencing and annotation.</title>
        <authorList>
            <consortium name="The Broad Institute Genomics Platform"/>
            <consortium name="The Broad Institute Genome Sequencing Center for Infectious Disease"/>
            <person name="Wu L."/>
            <person name="Ma J."/>
        </authorList>
    </citation>
    <scope>NUCLEOTIDE SEQUENCE [LARGE SCALE GENOMIC DNA]</scope>
    <source>
        <strain evidence="9">JCM 18531</strain>
    </source>
</reference>
<evidence type="ECO:0000313" key="9">
    <source>
        <dbReference type="Proteomes" id="UP001499974"/>
    </source>
</evidence>
<evidence type="ECO:0000256" key="5">
    <source>
        <dbReference type="SAM" id="MobiDB-lite"/>
    </source>
</evidence>
<feature type="transmembrane region" description="Helical" evidence="6">
    <location>
        <begin position="125"/>
        <end position="145"/>
    </location>
</feature>
<evidence type="ECO:0000259" key="7">
    <source>
        <dbReference type="Pfam" id="PF05154"/>
    </source>
</evidence>
<organism evidence="8 9">
    <name type="scientific">Nocardioides conyzicola</name>
    <dbReference type="NCBI Taxonomy" id="1651781"/>
    <lineage>
        <taxon>Bacteria</taxon>
        <taxon>Bacillati</taxon>
        <taxon>Actinomycetota</taxon>
        <taxon>Actinomycetes</taxon>
        <taxon>Propionibacteriales</taxon>
        <taxon>Nocardioidaceae</taxon>
        <taxon>Nocardioides</taxon>
    </lineage>
</organism>
<feature type="compositionally biased region" description="Pro residues" evidence="5">
    <location>
        <begin position="10"/>
        <end position="63"/>
    </location>
</feature>
<evidence type="ECO:0000256" key="2">
    <source>
        <dbReference type="ARBA" id="ARBA00022692"/>
    </source>
</evidence>
<dbReference type="EMBL" id="BAABKM010000002">
    <property type="protein sequence ID" value="GAA4694344.1"/>
    <property type="molecule type" value="Genomic_DNA"/>
</dbReference>
<name>A0ABP8WSI0_9ACTN</name>
<dbReference type="InterPro" id="IPR007829">
    <property type="entry name" value="TM2"/>
</dbReference>
<dbReference type="RefSeq" id="WP_345519263.1">
    <property type="nucleotide sequence ID" value="NZ_BAABKM010000002.1"/>
</dbReference>
<keyword evidence="9" id="KW-1185">Reference proteome</keyword>
<feature type="domain" description="TM2" evidence="7">
    <location>
        <begin position="96"/>
        <end position="148"/>
    </location>
</feature>
<dbReference type="Proteomes" id="UP001499974">
    <property type="component" value="Unassembled WGS sequence"/>
</dbReference>
<evidence type="ECO:0000256" key="6">
    <source>
        <dbReference type="SAM" id="Phobius"/>
    </source>
</evidence>
<comment type="subcellular location">
    <subcellularLocation>
        <location evidence="1">Membrane</location>
        <topology evidence="1">Multi-pass membrane protein</topology>
    </subcellularLocation>
</comment>
<accession>A0ABP8WSI0</accession>
<evidence type="ECO:0000313" key="8">
    <source>
        <dbReference type="EMBL" id="GAA4694344.1"/>
    </source>
</evidence>
<keyword evidence="4 6" id="KW-0472">Membrane</keyword>
<keyword evidence="3 6" id="KW-1133">Transmembrane helix</keyword>
<feature type="transmembrane region" description="Helical" evidence="6">
    <location>
        <begin position="100"/>
        <end position="119"/>
    </location>
</feature>
<protein>
    <recommendedName>
        <fullName evidence="7">TM2 domain-containing protein</fullName>
    </recommendedName>
</protein>
<comment type="caution">
    <text evidence="8">The sequence shown here is derived from an EMBL/GenBank/DDBJ whole genome shotgun (WGS) entry which is preliminary data.</text>
</comment>
<gene>
    <name evidence="8" type="ORF">GCM10023349_06720</name>
</gene>
<evidence type="ECO:0000256" key="4">
    <source>
        <dbReference type="ARBA" id="ARBA00023136"/>
    </source>
</evidence>